<dbReference type="SUPFAM" id="SSF140500">
    <property type="entry name" value="BAS1536-like"/>
    <property type="match status" value="1"/>
</dbReference>
<proteinExistence type="predicted"/>
<dbReference type="STRING" id="1121256.SAMN02746089_00046"/>
<dbReference type="InterPro" id="IPR018540">
    <property type="entry name" value="Spo0E-like"/>
</dbReference>
<dbReference type="AlphaFoldDB" id="A0A1M4SH94"/>
<gene>
    <name evidence="1" type="ORF">SAMN02746089_00046</name>
</gene>
<evidence type="ECO:0000313" key="2">
    <source>
        <dbReference type="Proteomes" id="UP000184088"/>
    </source>
</evidence>
<name>A0A1M4SH94_9THEO</name>
<organism evidence="1 2">
    <name type="scientific">Caldanaerobius fijiensis DSM 17918</name>
    <dbReference type="NCBI Taxonomy" id="1121256"/>
    <lineage>
        <taxon>Bacteria</taxon>
        <taxon>Bacillati</taxon>
        <taxon>Bacillota</taxon>
        <taxon>Clostridia</taxon>
        <taxon>Thermoanaerobacterales</taxon>
        <taxon>Thermoanaerobacteraceae</taxon>
        <taxon>Caldanaerobius</taxon>
    </lineage>
</organism>
<dbReference type="Pfam" id="PF09388">
    <property type="entry name" value="SpoOE-like"/>
    <property type="match status" value="1"/>
</dbReference>
<dbReference type="InterPro" id="IPR037208">
    <property type="entry name" value="Spo0E-like_sf"/>
</dbReference>
<dbReference type="GO" id="GO:0046983">
    <property type="term" value="F:protein dimerization activity"/>
    <property type="evidence" value="ECO:0007669"/>
    <property type="project" value="InterPro"/>
</dbReference>
<dbReference type="Proteomes" id="UP000184088">
    <property type="component" value="Unassembled WGS sequence"/>
</dbReference>
<keyword evidence="2" id="KW-1185">Reference proteome</keyword>
<dbReference type="GO" id="GO:0043937">
    <property type="term" value="P:regulation of sporulation"/>
    <property type="evidence" value="ECO:0007669"/>
    <property type="project" value="InterPro"/>
</dbReference>
<sequence length="57" mass="6842">MDELQLKKEIANLREELDKFISGPKDKEYSRRLLQLSQKLDALIMAYYKQYKGKLYS</sequence>
<dbReference type="OrthoDB" id="2941740at2"/>
<evidence type="ECO:0000313" key="1">
    <source>
        <dbReference type="EMBL" id="SHE31634.1"/>
    </source>
</evidence>
<protein>
    <submittedName>
        <fullName evidence="1">Spo0E like sporulation regulatory protein</fullName>
    </submittedName>
</protein>
<dbReference type="InterPro" id="IPR036638">
    <property type="entry name" value="HLH_DNA-bd_sf"/>
</dbReference>
<dbReference type="RefSeq" id="WP_084110717.1">
    <property type="nucleotide sequence ID" value="NZ_FQVH01000001.1"/>
</dbReference>
<reference evidence="1 2" key="1">
    <citation type="submission" date="2016-11" db="EMBL/GenBank/DDBJ databases">
        <authorList>
            <person name="Jaros S."/>
            <person name="Januszkiewicz K."/>
            <person name="Wedrychowicz H."/>
        </authorList>
    </citation>
    <scope>NUCLEOTIDE SEQUENCE [LARGE SCALE GENOMIC DNA]</scope>
    <source>
        <strain evidence="1 2">DSM 17918</strain>
    </source>
</reference>
<accession>A0A1M4SH94</accession>
<dbReference type="EMBL" id="FQVH01000001">
    <property type="protein sequence ID" value="SHE31634.1"/>
    <property type="molecule type" value="Genomic_DNA"/>
</dbReference>
<dbReference type="Gene3D" id="4.10.280.10">
    <property type="entry name" value="Helix-loop-helix DNA-binding domain"/>
    <property type="match status" value="1"/>
</dbReference>